<dbReference type="GO" id="GO:0016020">
    <property type="term" value="C:membrane"/>
    <property type="evidence" value="ECO:0007669"/>
    <property type="project" value="UniProtKB-SubCell"/>
</dbReference>
<dbReference type="HAMAP" id="MF_00057">
    <property type="entry name" value="KdsB"/>
    <property type="match status" value="1"/>
</dbReference>
<dbReference type="GO" id="GO:0008690">
    <property type="term" value="F:3-deoxy-manno-octulosonate cytidylyltransferase activity"/>
    <property type="evidence" value="ECO:0007669"/>
    <property type="project" value="UniProtKB-UniRule"/>
</dbReference>
<comment type="pathway">
    <text evidence="5">Nucleotide-sugar biosynthesis; CMP-3-deoxy-D-manno-octulosonate biosynthesis; CMP-3-deoxy-D-manno-octulosonate from 3-deoxy-D-manno-octulosonate and CTP: step 1/1.</text>
</comment>
<evidence type="ECO:0000313" key="7">
    <source>
        <dbReference type="EMBL" id="CAA0122759.1"/>
    </source>
</evidence>
<keyword evidence="3 5" id="KW-0548">Nucleotidyltransferase</keyword>
<dbReference type="NCBIfam" id="TIGR00466">
    <property type="entry name" value="kdsB"/>
    <property type="match status" value="1"/>
</dbReference>
<proteinExistence type="inferred from homology"/>
<dbReference type="CDD" id="cd02517">
    <property type="entry name" value="CMP-KDO-Synthetase"/>
    <property type="match status" value="1"/>
</dbReference>
<evidence type="ECO:0000256" key="4">
    <source>
        <dbReference type="ARBA" id="ARBA00022985"/>
    </source>
</evidence>
<dbReference type="NCBIfam" id="NF003952">
    <property type="entry name" value="PRK05450.1-5"/>
    <property type="match status" value="1"/>
</dbReference>
<protein>
    <recommendedName>
        <fullName evidence="5">3-deoxy-manno-octulosonate cytidylyltransferase</fullName>
        <ecNumber evidence="5">2.7.7.38</ecNumber>
    </recommendedName>
    <alternativeName>
        <fullName evidence="5">CMP-2-keto-3-deoxyoctulosonic acid synthase</fullName>
        <shortName evidence="5">CKS</shortName>
        <shortName evidence="5">CMP-KDO synthase</shortName>
    </alternativeName>
</protein>
<dbReference type="FunFam" id="3.90.550.10:FF:000011">
    <property type="entry name" value="3-deoxy-manno-octulosonate cytidylyltransferase"/>
    <property type="match status" value="1"/>
</dbReference>
<evidence type="ECO:0000256" key="2">
    <source>
        <dbReference type="ARBA" id="ARBA00022679"/>
    </source>
</evidence>
<accession>A0A5S9QV51</accession>
<keyword evidence="2 5" id="KW-0808">Transferase</keyword>
<dbReference type="PANTHER" id="PTHR42866">
    <property type="entry name" value="3-DEOXY-MANNO-OCTULOSONATE CYTIDYLYLTRANSFERASE"/>
    <property type="match status" value="1"/>
</dbReference>
<comment type="subcellular location">
    <subcellularLocation>
        <location evidence="5">Cytoplasm</location>
    </subcellularLocation>
    <subcellularLocation>
        <location evidence="1">Membrane</location>
    </subcellularLocation>
</comment>
<evidence type="ECO:0000256" key="5">
    <source>
        <dbReference type="HAMAP-Rule" id="MF_00057"/>
    </source>
</evidence>
<evidence type="ECO:0000313" key="6">
    <source>
        <dbReference type="EMBL" id="CAA0097449.1"/>
    </source>
</evidence>
<dbReference type="AlphaFoldDB" id="A0A5S9QV51"/>
<sequence>MDFVVVIPSRYASSRLPAKPLADICGKPMIQHVWEQACLSEAKDVIIATDDSRIEAAANAFGARVCMTREDHESGTDRLQEVAQNMGYDEDQVIVNVQGDEPLIPPAVINQVAALLSDQTRQMATLCETIEEVSHVFDPNVVKLVTDNNQQALYFSRAPIPWVRDAFAENREELPVGVEFKRHIGIYAYRAALLNRFVDWPLGTLESIEKLEQLRVMENGVSIFAEAACQKIPAGVDTQEDLDAVRNYLTQQK</sequence>
<dbReference type="SUPFAM" id="SSF53448">
    <property type="entry name" value="Nucleotide-diphospho-sugar transferases"/>
    <property type="match status" value="1"/>
</dbReference>
<evidence type="ECO:0000313" key="8">
    <source>
        <dbReference type="Proteomes" id="UP000441399"/>
    </source>
</evidence>
<dbReference type="Proteomes" id="UP000441399">
    <property type="component" value="Unassembled WGS sequence"/>
</dbReference>
<reference evidence="7 8" key="1">
    <citation type="submission" date="2019-11" db="EMBL/GenBank/DDBJ databases">
        <authorList>
            <person name="Holert J."/>
        </authorList>
    </citation>
    <scope>NUCLEOTIDE SEQUENCE [LARGE SCALE GENOMIC DNA]</scope>
    <source>
        <strain evidence="7">SB11_3</strain>
    </source>
</reference>
<comment type="function">
    <text evidence="5">Activates KDO (a required 8-carbon sugar) for incorporation into bacterial lipopolysaccharide in Gram-negative bacteria.</text>
</comment>
<dbReference type="NCBIfam" id="NF009905">
    <property type="entry name" value="PRK13368.1"/>
    <property type="match status" value="1"/>
</dbReference>
<dbReference type="InterPro" id="IPR029044">
    <property type="entry name" value="Nucleotide-diphossugar_trans"/>
</dbReference>
<dbReference type="PANTHER" id="PTHR42866:SF2">
    <property type="entry name" value="3-DEOXY-MANNO-OCTULOSONATE CYTIDYLYLTRANSFERASE, MITOCHONDRIAL"/>
    <property type="match status" value="1"/>
</dbReference>
<gene>
    <name evidence="7" type="primary">kdsB_1</name>
    <name evidence="5" type="synonym">kdsB</name>
    <name evidence="6" type="synonym">kdsB_2</name>
    <name evidence="7" type="ORF">OPDIPICF_02667</name>
    <name evidence="6" type="ORF">OPDIPICF_04087</name>
</gene>
<comment type="similarity">
    <text evidence="5">Belongs to the KdsB family.</text>
</comment>
<dbReference type="Pfam" id="PF02348">
    <property type="entry name" value="CTP_transf_3"/>
    <property type="match status" value="1"/>
</dbReference>
<dbReference type="GO" id="GO:0005829">
    <property type="term" value="C:cytosol"/>
    <property type="evidence" value="ECO:0007669"/>
    <property type="project" value="TreeGrafter"/>
</dbReference>
<dbReference type="EC" id="2.7.7.38" evidence="5"/>
<dbReference type="InterPro" id="IPR004528">
    <property type="entry name" value="KdsB"/>
</dbReference>
<dbReference type="UniPathway" id="UPA00358">
    <property type="reaction ID" value="UER00476"/>
</dbReference>
<dbReference type="InterPro" id="IPR003329">
    <property type="entry name" value="Cytidylyl_trans"/>
</dbReference>
<evidence type="ECO:0000256" key="1">
    <source>
        <dbReference type="ARBA" id="ARBA00004370"/>
    </source>
</evidence>
<dbReference type="GO" id="GO:0033468">
    <property type="term" value="P:CMP-keto-3-deoxy-D-manno-octulosonic acid biosynthetic process"/>
    <property type="evidence" value="ECO:0007669"/>
    <property type="project" value="UniProtKB-UniRule"/>
</dbReference>
<dbReference type="EMBL" id="CACSIO010000045">
    <property type="protein sequence ID" value="CAA0122759.1"/>
    <property type="molecule type" value="Genomic_DNA"/>
</dbReference>
<comment type="catalytic activity">
    <reaction evidence="5">
        <text>3-deoxy-alpha-D-manno-oct-2-ulosonate + CTP = CMP-3-deoxy-beta-D-manno-octulosonate + diphosphate</text>
        <dbReference type="Rhea" id="RHEA:23448"/>
        <dbReference type="ChEBI" id="CHEBI:33019"/>
        <dbReference type="ChEBI" id="CHEBI:37563"/>
        <dbReference type="ChEBI" id="CHEBI:85986"/>
        <dbReference type="ChEBI" id="CHEBI:85987"/>
        <dbReference type="EC" id="2.7.7.38"/>
    </reaction>
</comment>
<keyword evidence="8" id="KW-1185">Reference proteome</keyword>
<keyword evidence="4 5" id="KW-0448">Lipopolysaccharide biosynthesis</keyword>
<keyword evidence="5" id="KW-0963">Cytoplasm</keyword>
<evidence type="ECO:0000256" key="3">
    <source>
        <dbReference type="ARBA" id="ARBA00022695"/>
    </source>
</evidence>
<dbReference type="Gene3D" id="3.90.550.10">
    <property type="entry name" value="Spore Coat Polysaccharide Biosynthesis Protein SpsA, Chain A"/>
    <property type="match status" value="1"/>
</dbReference>
<name>A0A5S9QV51_9GAMM</name>
<dbReference type="EMBL" id="CACSIO010000004">
    <property type="protein sequence ID" value="CAA0097449.1"/>
    <property type="molecule type" value="Genomic_DNA"/>
</dbReference>
<dbReference type="NCBIfam" id="NF003950">
    <property type="entry name" value="PRK05450.1-3"/>
    <property type="match status" value="1"/>
</dbReference>
<dbReference type="GO" id="GO:0009103">
    <property type="term" value="P:lipopolysaccharide biosynthetic process"/>
    <property type="evidence" value="ECO:0007669"/>
    <property type="project" value="UniProtKB-UniRule"/>
</dbReference>
<organism evidence="7 8">
    <name type="scientific">BD1-7 clade bacterium</name>
    <dbReference type="NCBI Taxonomy" id="2029982"/>
    <lineage>
        <taxon>Bacteria</taxon>
        <taxon>Pseudomonadati</taxon>
        <taxon>Pseudomonadota</taxon>
        <taxon>Gammaproteobacteria</taxon>
        <taxon>Cellvibrionales</taxon>
        <taxon>Spongiibacteraceae</taxon>
        <taxon>BD1-7 clade</taxon>
    </lineage>
</organism>